<evidence type="ECO:0000256" key="5">
    <source>
        <dbReference type="ARBA" id="ARBA00023180"/>
    </source>
</evidence>
<keyword evidence="7" id="KW-0472">Membrane</keyword>
<feature type="transmembrane region" description="Helical" evidence="7">
    <location>
        <begin position="134"/>
        <end position="155"/>
    </location>
</feature>
<evidence type="ECO:0000256" key="8">
    <source>
        <dbReference type="SAM" id="SignalP"/>
    </source>
</evidence>
<keyword evidence="2" id="KW-0769">Symport</keyword>
<dbReference type="EMBL" id="SWLE01000015">
    <property type="protein sequence ID" value="TNM91301.1"/>
    <property type="molecule type" value="Genomic_DNA"/>
</dbReference>
<keyword evidence="4" id="KW-0406">Ion transport</keyword>
<evidence type="ECO:0000256" key="4">
    <source>
        <dbReference type="ARBA" id="ARBA00023065"/>
    </source>
</evidence>
<feature type="transmembrane region" description="Helical" evidence="7">
    <location>
        <begin position="161"/>
        <end position="185"/>
    </location>
</feature>
<evidence type="ECO:0000256" key="3">
    <source>
        <dbReference type="ARBA" id="ARBA00023053"/>
    </source>
</evidence>
<comment type="caution">
    <text evidence="9">The sequence shown here is derived from an EMBL/GenBank/DDBJ whole genome shotgun (WGS) entry which is preliminary data.</text>
</comment>
<sequence>MFCVSSHFQWFCVPFVLTSPSSANITVAAVTKLYQEPWIGKLEVEDVGCWIDELLLLSIGGMCYQAFYQRVLSSASDVQAKITCYVGAALCPILGLPSLIIGAAAASTSTYAHLLPRSHDNLHIRCFNRASEKCTLVAIKVSILLSGLLATGLAMTTDAAHLLWIFSGDVLYSMMTPQVICIFYLPRSVNAFGATCGFVLALLLRTLVGDPLIRLPELLPLPWDRFREDGSRQRLFPFRTAIMFITIATIILASRFAVWLSGKRLQRRAPANVPDKNIHYMRALTTEEEKVQTE</sequence>
<name>A0A4Z2BFY6_9TELE</name>
<dbReference type="GO" id="GO:0005307">
    <property type="term" value="F:choline:sodium symporter activity"/>
    <property type="evidence" value="ECO:0007669"/>
    <property type="project" value="TreeGrafter"/>
</dbReference>
<dbReference type="PANTHER" id="PTHR45897">
    <property type="entry name" value="HIGH-AFFINITY CHOLINE TRANSPORTER 1"/>
    <property type="match status" value="1"/>
</dbReference>
<reference evidence="9 10" key="1">
    <citation type="submission" date="2019-04" db="EMBL/GenBank/DDBJ databases">
        <title>The sequence and de novo assembly of Takifugu bimaculatus genome using PacBio and Hi-C technologies.</title>
        <authorList>
            <person name="Xu P."/>
            <person name="Liu B."/>
            <person name="Zhou Z."/>
        </authorList>
    </citation>
    <scope>NUCLEOTIDE SEQUENCE [LARGE SCALE GENOMIC DNA]</scope>
    <source>
        <strain evidence="9">TB-2018</strain>
        <tissue evidence="9">Muscle</tissue>
    </source>
</reference>
<dbReference type="PANTHER" id="PTHR45897:SF5">
    <property type="entry name" value="HIGH AFFINITY CHOLINE TRANSPORTER 1"/>
    <property type="match status" value="1"/>
</dbReference>
<protein>
    <submittedName>
        <fullName evidence="9">Uncharacterized protein</fullName>
    </submittedName>
</protein>
<dbReference type="GO" id="GO:0005886">
    <property type="term" value="C:plasma membrane"/>
    <property type="evidence" value="ECO:0007669"/>
    <property type="project" value="TreeGrafter"/>
</dbReference>
<feature type="chain" id="PRO_5021342090" evidence="8">
    <location>
        <begin position="24"/>
        <end position="294"/>
    </location>
</feature>
<keyword evidence="8" id="KW-0732">Signal</keyword>
<keyword evidence="7" id="KW-0812">Transmembrane</keyword>
<organism evidence="9 10">
    <name type="scientific">Takifugu bimaculatus</name>
    <dbReference type="NCBI Taxonomy" id="433685"/>
    <lineage>
        <taxon>Eukaryota</taxon>
        <taxon>Metazoa</taxon>
        <taxon>Chordata</taxon>
        <taxon>Craniata</taxon>
        <taxon>Vertebrata</taxon>
        <taxon>Euteleostomi</taxon>
        <taxon>Actinopterygii</taxon>
        <taxon>Neopterygii</taxon>
        <taxon>Teleostei</taxon>
        <taxon>Neoteleostei</taxon>
        <taxon>Acanthomorphata</taxon>
        <taxon>Eupercaria</taxon>
        <taxon>Tetraodontiformes</taxon>
        <taxon>Tetradontoidea</taxon>
        <taxon>Tetraodontidae</taxon>
        <taxon>Takifugu</taxon>
    </lineage>
</organism>
<evidence type="ECO:0000256" key="1">
    <source>
        <dbReference type="ARBA" id="ARBA00022448"/>
    </source>
</evidence>
<dbReference type="InterPro" id="IPR052244">
    <property type="entry name" value="Choline_transporter"/>
</dbReference>
<evidence type="ECO:0000256" key="7">
    <source>
        <dbReference type="SAM" id="Phobius"/>
    </source>
</evidence>
<evidence type="ECO:0000313" key="9">
    <source>
        <dbReference type="EMBL" id="TNM91301.1"/>
    </source>
</evidence>
<keyword evidence="1" id="KW-0813">Transport</keyword>
<feature type="transmembrane region" description="Helical" evidence="7">
    <location>
        <begin position="192"/>
        <end position="215"/>
    </location>
</feature>
<dbReference type="GO" id="GO:0008292">
    <property type="term" value="P:acetylcholine biosynthetic process"/>
    <property type="evidence" value="ECO:0007669"/>
    <property type="project" value="TreeGrafter"/>
</dbReference>
<evidence type="ECO:0000256" key="2">
    <source>
        <dbReference type="ARBA" id="ARBA00022847"/>
    </source>
</evidence>
<feature type="transmembrane region" description="Helical" evidence="7">
    <location>
        <begin position="235"/>
        <end position="258"/>
    </location>
</feature>
<keyword evidence="5" id="KW-0325">Glycoprotein</keyword>
<keyword evidence="10" id="KW-1185">Reference proteome</keyword>
<evidence type="ECO:0000313" key="10">
    <source>
        <dbReference type="Proteomes" id="UP000516260"/>
    </source>
</evidence>
<keyword evidence="3" id="KW-0915">Sodium</keyword>
<dbReference type="AlphaFoldDB" id="A0A4Z2BFY6"/>
<proteinExistence type="predicted"/>
<gene>
    <name evidence="9" type="ORF">fugu_019681</name>
</gene>
<evidence type="ECO:0000256" key="6">
    <source>
        <dbReference type="ARBA" id="ARBA00023201"/>
    </source>
</evidence>
<feature type="signal peptide" evidence="8">
    <location>
        <begin position="1"/>
        <end position="23"/>
    </location>
</feature>
<keyword evidence="7" id="KW-1133">Transmembrane helix</keyword>
<dbReference type="Proteomes" id="UP000516260">
    <property type="component" value="Chromosome 22"/>
</dbReference>
<accession>A0A4Z2BFY6</accession>
<keyword evidence="6" id="KW-0739">Sodium transport</keyword>